<dbReference type="PANTHER" id="PTHR23099:SF0">
    <property type="entry name" value="GERM CELL NUCLEAR ACIDIC PROTEIN"/>
    <property type="match status" value="1"/>
</dbReference>
<dbReference type="GO" id="GO:0006950">
    <property type="term" value="P:response to stress"/>
    <property type="evidence" value="ECO:0007669"/>
    <property type="project" value="UniProtKB-ARBA"/>
</dbReference>
<feature type="compositionally biased region" description="Polar residues" evidence="1">
    <location>
        <begin position="363"/>
        <end position="372"/>
    </location>
</feature>
<dbReference type="InterPro" id="IPR006640">
    <property type="entry name" value="SprT-like_domain"/>
</dbReference>
<feature type="compositionally biased region" description="Acidic residues" evidence="1">
    <location>
        <begin position="139"/>
        <end position="155"/>
    </location>
</feature>
<comment type="caution">
    <text evidence="3">The sequence shown here is derived from an EMBL/GenBank/DDBJ whole genome shotgun (WGS) entry which is preliminary data.</text>
</comment>
<feature type="domain" description="SprT-like" evidence="2">
    <location>
        <begin position="496"/>
        <end position="665"/>
    </location>
</feature>
<evidence type="ECO:0000313" key="4">
    <source>
        <dbReference type="Proteomes" id="UP000777438"/>
    </source>
</evidence>
<dbReference type="Proteomes" id="UP000777438">
    <property type="component" value="Unassembled WGS sequence"/>
</dbReference>
<protein>
    <submittedName>
        <fullName evidence="3">SprT-like family-domain-containing protein</fullName>
    </submittedName>
</protein>
<feature type="compositionally biased region" description="Polar residues" evidence="1">
    <location>
        <begin position="268"/>
        <end position="277"/>
    </location>
</feature>
<organism evidence="3 4">
    <name type="scientific">Thelonectria olida</name>
    <dbReference type="NCBI Taxonomy" id="1576542"/>
    <lineage>
        <taxon>Eukaryota</taxon>
        <taxon>Fungi</taxon>
        <taxon>Dikarya</taxon>
        <taxon>Ascomycota</taxon>
        <taxon>Pezizomycotina</taxon>
        <taxon>Sordariomycetes</taxon>
        <taxon>Hypocreomycetidae</taxon>
        <taxon>Hypocreales</taxon>
        <taxon>Nectriaceae</taxon>
        <taxon>Thelonectria</taxon>
    </lineage>
</organism>
<feature type="compositionally biased region" description="Polar residues" evidence="1">
    <location>
        <begin position="327"/>
        <end position="349"/>
    </location>
</feature>
<dbReference type="Pfam" id="PF17283">
    <property type="entry name" value="Zn_ribbon_SprT"/>
    <property type="match status" value="1"/>
</dbReference>
<dbReference type="Gene3D" id="1.10.30.10">
    <property type="entry name" value="High mobility group box domain"/>
    <property type="match status" value="1"/>
</dbReference>
<evidence type="ECO:0000259" key="2">
    <source>
        <dbReference type="SMART" id="SM00731"/>
    </source>
</evidence>
<reference evidence="3 4" key="1">
    <citation type="journal article" date="2021" name="Nat. Commun.">
        <title>Genetic determinants of endophytism in the Arabidopsis root mycobiome.</title>
        <authorList>
            <person name="Mesny F."/>
            <person name="Miyauchi S."/>
            <person name="Thiergart T."/>
            <person name="Pickel B."/>
            <person name="Atanasova L."/>
            <person name="Karlsson M."/>
            <person name="Huettel B."/>
            <person name="Barry K.W."/>
            <person name="Haridas S."/>
            <person name="Chen C."/>
            <person name="Bauer D."/>
            <person name="Andreopoulos W."/>
            <person name="Pangilinan J."/>
            <person name="LaButti K."/>
            <person name="Riley R."/>
            <person name="Lipzen A."/>
            <person name="Clum A."/>
            <person name="Drula E."/>
            <person name="Henrissat B."/>
            <person name="Kohler A."/>
            <person name="Grigoriev I.V."/>
            <person name="Martin F.M."/>
            <person name="Hacquard S."/>
        </authorList>
    </citation>
    <scope>NUCLEOTIDE SEQUENCE [LARGE SCALE GENOMIC DNA]</scope>
    <source>
        <strain evidence="3 4">MPI-CAGE-CH-0241</strain>
    </source>
</reference>
<dbReference type="Pfam" id="PF10263">
    <property type="entry name" value="SprT-like"/>
    <property type="match status" value="1"/>
</dbReference>
<feature type="compositionally biased region" description="Basic and acidic residues" evidence="1">
    <location>
        <begin position="350"/>
        <end position="362"/>
    </location>
</feature>
<sequence length="738" mass="82408">MARLVECCPSSDDDLPDLNTLLHKSSVRATKELKPTAPNAETRPIVSKSTSKSGSRRVRRLGESGQTTANPLFQRWGSEESKTSQSGVNRKTKEPRPRTGQVPERTSSKSPPCDSESEDDEPQLRVRASRRRRQHTIDDPEDDFEGSSTSSEEENLLTRVRNLRRNRSDTVIEPRREPGQKPLRAGTAKIEKESLPPRVRNSQENRSETAQEPKKEKGIRVSRAAVKENSKARKFAKDLDSGSETETAQEEAENEDPSVYKTAEENSSDTSNNSGFNSEFDESPFQPSRKLKLKPQTLSTRKPSEPKRIISLTKSIPSLDPKMFGQRKTSSGSQKGDSSLGRQPTSTKGDTQRRKSSQRKESGTLSTRTATASDLADTFAKLRIQLQDFSDDDSKPSIPDQFTTPPSTPPKTSKPKGLISPTKRIAIPETPHRPSTDAFWNQDLVNDWNDQHSPRKLMLPPVTKSPSKASPKKSPKKDSKKAFDARKHALAEGFFLELDREITQGKIAELAKSTGGVKLVWTKTLNTTAGRASWRRETIRKRNADGSQVSVEYKHHSSIELAEKVIDDEHRLLNVMAHEFCHLANFMVTGMTTNPHGKEFKAWAAKCSRAFGDRGIQVTTKHSYEIDFKYVWECEECATEFKRHSKSIDPMRHRCGSCKGMLKQTKPVPRGKAAGASKYQIFVKEQMAVVRGENPGSPQKDVMKLIAEKWAKQGGKAGKSGVDKMAGKMVDMTLEDEV</sequence>
<evidence type="ECO:0000256" key="1">
    <source>
        <dbReference type="SAM" id="MobiDB-lite"/>
    </source>
</evidence>
<dbReference type="GO" id="GO:0005634">
    <property type="term" value="C:nucleus"/>
    <property type="evidence" value="ECO:0007669"/>
    <property type="project" value="TreeGrafter"/>
</dbReference>
<name>A0A9P8W1J4_9HYPO</name>
<dbReference type="SMART" id="SM00731">
    <property type="entry name" value="SprT"/>
    <property type="match status" value="1"/>
</dbReference>
<dbReference type="InterPro" id="IPR035240">
    <property type="entry name" value="SprT_Zn_ribbon"/>
</dbReference>
<feature type="region of interest" description="Disordered" evidence="1">
    <location>
        <begin position="387"/>
        <end position="483"/>
    </location>
</feature>
<dbReference type="EMBL" id="JAGPYM010000016">
    <property type="protein sequence ID" value="KAH6886475.1"/>
    <property type="molecule type" value="Genomic_DNA"/>
</dbReference>
<evidence type="ECO:0000313" key="3">
    <source>
        <dbReference type="EMBL" id="KAH6886475.1"/>
    </source>
</evidence>
<dbReference type="PANTHER" id="PTHR23099">
    <property type="entry name" value="TRANSCRIPTIONAL REGULATOR"/>
    <property type="match status" value="1"/>
</dbReference>
<dbReference type="OrthoDB" id="20772at2759"/>
<dbReference type="InterPro" id="IPR036910">
    <property type="entry name" value="HMG_box_dom_sf"/>
</dbReference>
<dbReference type="SUPFAM" id="SSF47095">
    <property type="entry name" value="HMG-box"/>
    <property type="match status" value="1"/>
</dbReference>
<feature type="compositionally biased region" description="Low complexity" evidence="1">
    <location>
        <begin position="460"/>
        <end position="469"/>
    </location>
</feature>
<gene>
    <name evidence="3" type="ORF">B0T10DRAFT_491274</name>
</gene>
<dbReference type="CDD" id="cd00084">
    <property type="entry name" value="HMG-box_SF"/>
    <property type="match status" value="1"/>
</dbReference>
<feature type="compositionally biased region" description="Basic and acidic residues" evidence="1">
    <location>
        <begin position="166"/>
        <end position="179"/>
    </location>
</feature>
<feature type="compositionally biased region" description="Basic and acidic residues" evidence="1">
    <location>
        <begin position="189"/>
        <end position="240"/>
    </location>
</feature>
<feature type="compositionally biased region" description="Acidic residues" evidence="1">
    <location>
        <begin position="241"/>
        <end position="256"/>
    </location>
</feature>
<proteinExistence type="predicted"/>
<feature type="region of interest" description="Disordered" evidence="1">
    <location>
        <begin position="26"/>
        <end position="374"/>
    </location>
</feature>
<accession>A0A9P8W1J4</accession>
<dbReference type="AlphaFoldDB" id="A0A9P8W1J4"/>
<keyword evidence="4" id="KW-1185">Reference proteome</keyword>